<evidence type="ECO:0000259" key="15">
    <source>
        <dbReference type="Pfam" id="PF01113"/>
    </source>
</evidence>
<dbReference type="InterPro" id="IPR022663">
    <property type="entry name" value="DapB_C"/>
</dbReference>
<feature type="binding site" evidence="14">
    <location>
        <begin position="168"/>
        <end position="169"/>
    </location>
    <ligand>
        <name>(S)-2,3,4,5-tetrahydrodipicolinate</name>
        <dbReference type="ChEBI" id="CHEBI:16845"/>
    </ligand>
</feature>
<keyword evidence="9 14" id="KW-0457">Lysine biosynthesis</keyword>
<evidence type="ECO:0000256" key="7">
    <source>
        <dbReference type="ARBA" id="ARBA00023002"/>
    </source>
</evidence>
<comment type="catalytic activity">
    <reaction evidence="12 14">
        <text>(S)-2,3,4,5-tetrahydrodipicolinate + NADP(+) + H2O = (2S,4S)-4-hydroxy-2,3,4,5-tetrahydrodipicolinate + NADPH + H(+)</text>
        <dbReference type="Rhea" id="RHEA:35331"/>
        <dbReference type="ChEBI" id="CHEBI:15377"/>
        <dbReference type="ChEBI" id="CHEBI:15378"/>
        <dbReference type="ChEBI" id="CHEBI:16845"/>
        <dbReference type="ChEBI" id="CHEBI:57783"/>
        <dbReference type="ChEBI" id="CHEBI:58349"/>
        <dbReference type="ChEBI" id="CHEBI:67139"/>
        <dbReference type="EC" id="1.17.1.8"/>
    </reaction>
</comment>
<dbReference type="GO" id="GO:0019877">
    <property type="term" value="P:diaminopimelate biosynthetic process"/>
    <property type="evidence" value="ECO:0007669"/>
    <property type="project" value="UniProtKB-UniRule"/>
</dbReference>
<dbReference type="FunFam" id="3.40.50.720:FF:000048">
    <property type="entry name" value="4-hydroxy-tetrahydrodipicolinate reductase"/>
    <property type="match status" value="1"/>
</dbReference>
<dbReference type="AlphaFoldDB" id="A0A6S6TIQ1"/>
<feature type="active site" description="Proton donor" evidence="14">
    <location>
        <position position="162"/>
    </location>
</feature>
<protein>
    <recommendedName>
        <fullName evidence="11 14">4-hydroxy-tetrahydrodipicolinate reductase</fullName>
        <shortName evidence="14">HTPA reductase</shortName>
        <ecNumber evidence="11 14">1.17.1.8</ecNumber>
    </recommendedName>
</protein>
<comment type="pathway">
    <text evidence="10 14">Amino-acid biosynthesis; L-lysine biosynthesis via DAP pathway; (S)-tetrahydrodipicolinate from L-aspartate: step 4/4.</text>
</comment>
<dbReference type="SUPFAM" id="SSF55347">
    <property type="entry name" value="Glyceraldehyde-3-phosphate dehydrogenase-like, C-terminal domain"/>
    <property type="match status" value="1"/>
</dbReference>
<evidence type="ECO:0000256" key="13">
    <source>
        <dbReference type="ARBA" id="ARBA00049396"/>
    </source>
</evidence>
<feature type="binding site" evidence="14">
    <location>
        <position position="159"/>
    </location>
    <ligand>
        <name>(S)-2,3,4,5-tetrahydrodipicolinate</name>
        <dbReference type="ChEBI" id="CHEBI:16845"/>
    </ligand>
</feature>
<dbReference type="SUPFAM" id="SSF51735">
    <property type="entry name" value="NAD(P)-binding Rossmann-fold domains"/>
    <property type="match status" value="1"/>
</dbReference>
<evidence type="ECO:0000256" key="4">
    <source>
        <dbReference type="ARBA" id="ARBA00022605"/>
    </source>
</evidence>
<dbReference type="InterPro" id="IPR000846">
    <property type="entry name" value="DapB_N"/>
</dbReference>
<comment type="catalytic activity">
    <reaction evidence="13 14">
        <text>(S)-2,3,4,5-tetrahydrodipicolinate + NAD(+) + H2O = (2S,4S)-4-hydroxy-2,3,4,5-tetrahydrodipicolinate + NADH + H(+)</text>
        <dbReference type="Rhea" id="RHEA:35323"/>
        <dbReference type="ChEBI" id="CHEBI:15377"/>
        <dbReference type="ChEBI" id="CHEBI:15378"/>
        <dbReference type="ChEBI" id="CHEBI:16845"/>
        <dbReference type="ChEBI" id="CHEBI:57540"/>
        <dbReference type="ChEBI" id="CHEBI:57945"/>
        <dbReference type="ChEBI" id="CHEBI:67139"/>
        <dbReference type="EC" id="1.17.1.8"/>
    </reaction>
</comment>
<dbReference type="Gene3D" id="3.30.360.10">
    <property type="entry name" value="Dihydrodipicolinate Reductase, domain 2"/>
    <property type="match status" value="1"/>
</dbReference>
<reference evidence="17" key="1">
    <citation type="submission" date="2020-01" db="EMBL/GenBank/DDBJ databases">
        <authorList>
            <person name="Meier V. D."/>
            <person name="Meier V D."/>
        </authorList>
    </citation>
    <scope>NUCLEOTIDE SEQUENCE</scope>
    <source>
        <strain evidence="17">HLG_WM_MAG_09</strain>
    </source>
</reference>
<feature type="active site" description="Proton donor/acceptor" evidence="14">
    <location>
        <position position="158"/>
    </location>
</feature>
<evidence type="ECO:0000256" key="10">
    <source>
        <dbReference type="ARBA" id="ARBA00037922"/>
    </source>
</evidence>
<evidence type="ECO:0000256" key="5">
    <source>
        <dbReference type="ARBA" id="ARBA00022857"/>
    </source>
</evidence>
<comment type="subcellular location">
    <subcellularLocation>
        <location evidence="1 14">Cytoplasm</location>
    </subcellularLocation>
</comment>
<dbReference type="GO" id="GO:0016726">
    <property type="term" value="F:oxidoreductase activity, acting on CH or CH2 groups, NAD or NADP as acceptor"/>
    <property type="evidence" value="ECO:0007669"/>
    <property type="project" value="UniProtKB-UniRule"/>
</dbReference>
<dbReference type="NCBIfam" id="TIGR00036">
    <property type="entry name" value="dapB"/>
    <property type="match status" value="1"/>
</dbReference>
<evidence type="ECO:0000256" key="6">
    <source>
        <dbReference type="ARBA" id="ARBA00022915"/>
    </source>
</evidence>
<sequence>MAEIVRIAIVGASGRMGKTLIEACAEKELLEVTVATEHPHSPLLDVDSGALAGVGENKVMIAPSLDAAAGDFDVLIDFTRPEPAVAHLQWCVDNNKKIVIGTTGFDDEGKAAIKAASEKIGVVFAANMSVGVNLTLKLLDMAARVIGEGVDIEIIEAHHRHKVDAPSGTALAMGEVIADALDRDLKECAVYGREGHTGERDRQTIGFETIRAGDIVGEHTVMFADIGERIEITHKASSRMTFAKGAVRAAEWLGAKPAGLYDMQDVLALK</sequence>
<dbReference type="Pfam" id="PF01113">
    <property type="entry name" value="DapB_N"/>
    <property type="match status" value="1"/>
</dbReference>
<dbReference type="GO" id="GO:0008839">
    <property type="term" value="F:4-hydroxy-tetrahydrodipicolinate reductase"/>
    <property type="evidence" value="ECO:0007669"/>
    <property type="project" value="UniProtKB-UniRule"/>
</dbReference>
<dbReference type="EC" id="1.17.1.8" evidence="11 14"/>
<keyword evidence="3 14" id="KW-0963">Cytoplasm</keyword>
<proteinExistence type="inferred from homology"/>
<feature type="binding site" evidence="14">
    <location>
        <begin position="125"/>
        <end position="128"/>
    </location>
    <ligand>
        <name>NAD(+)</name>
        <dbReference type="ChEBI" id="CHEBI:57540"/>
    </ligand>
</feature>
<dbReference type="Gene3D" id="3.40.50.720">
    <property type="entry name" value="NAD(P)-binding Rossmann-like Domain"/>
    <property type="match status" value="1"/>
</dbReference>
<dbReference type="GO" id="GO:0005829">
    <property type="term" value="C:cytosol"/>
    <property type="evidence" value="ECO:0007669"/>
    <property type="project" value="TreeGrafter"/>
</dbReference>
<evidence type="ECO:0000313" key="17">
    <source>
        <dbReference type="EMBL" id="CAA6816350.1"/>
    </source>
</evidence>
<dbReference type="InterPro" id="IPR036291">
    <property type="entry name" value="NAD(P)-bd_dom_sf"/>
</dbReference>
<feature type="domain" description="Dihydrodipicolinate reductase N-terminal" evidence="15">
    <location>
        <begin position="5"/>
        <end position="128"/>
    </location>
</feature>
<evidence type="ECO:0000256" key="14">
    <source>
        <dbReference type="HAMAP-Rule" id="MF_00102"/>
    </source>
</evidence>
<evidence type="ECO:0000256" key="11">
    <source>
        <dbReference type="ARBA" id="ARBA00038983"/>
    </source>
</evidence>
<comment type="function">
    <text evidence="14">Catalyzes the conversion of 4-hydroxy-tetrahydrodipicolinate (HTPA) to tetrahydrodipicolinate.</text>
</comment>
<feature type="domain" description="Dihydrodipicolinate reductase C-terminal" evidence="16">
    <location>
        <begin position="131"/>
        <end position="267"/>
    </location>
</feature>
<dbReference type="UniPathway" id="UPA00034">
    <property type="reaction ID" value="UER00018"/>
</dbReference>
<name>A0A6S6TIQ1_9GAMM</name>
<dbReference type="FunFam" id="3.30.360.10:FF:000004">
    <property type="entry name" value="4-hydroxy-tetrahydrodipicolinate reductase"/>
    <property type="match status" value="1"/>
</dbReference>
<keyword evidence="6 14" id="KW-0220">Diaminopimelate biosynthesis</keyword>
<evidence type="ECO:0000256" key="9">
    <source>
        <dbReference type="ARBA" id="ARBA00023154"/>
    </source>
</evidence>
<evidence type="ECO:0000256" key="8">
    <source>
        <dbReference type="ARBA" id="ARBA00023027"/>
    </source>
</evidence>
<dbReference type="InterPro" id="IPR023940">
    <property type="entry name" value="DHDPR_bac"/>
</dbReference>
<keyword evidence="4 14" id="KW-0028">Amino-acid biosynthesis</keyword>
<dbReference type="InterPro" id="IPR022664">
    <property type="entry name" value="DapB_N_CS"/>
</dbReference>
<keyword evidence="5 14" id="KW-0521">NADP</keyword>
<feature type="binding site" evidence="14">
    <location>
        <begin position="101"/>
        <end position="103"/>
    </location>
    <ligand>
        <name>NAD(+)</name>
        <dbReference type="ChEBI" id="CHEBI:57540"/>
    </ligand>
</feature>
<evidence type="ECO:0000256" key="2">
    <source>
        <dbReference type="ARBA" id="ARBA00006642"/>
    </source>
</evidence>
<comment type="caution">
    <text evidence="14">Lacks conserved residue(s) required for the propagation of feature annotation.</text>
</comment>
<dbReference type="Pfam" id="PF05173">
    <property type="entry name" value="DapB_C"/>
    <property type="match status" value="1"/>
</dbReference>
<dbReference type="PIRSF" id="PIRSF000161">
    <property type="entry name" value="DHPR"/>
    <property type="match status" value="1"/>
</dbReference>
<dbReference type="EMBL" id="CACVAT010000257">
    <property type="protein sequence ID" value="CAA6816350.1"/>
    <property type="molecule type" value="Genomic_DNA"/>
</dbReference>
<dbReference type="HAMAP" id="MF_00102">
    <property type="entry name" value="DapB"/>
    <property type="match status" value="1"/>
</dbReference>
<evidence type="ECO:0000259" key="16">
    <source>
        <dbReference type="Pfam" id="PF05173"/>
    </source>
</evidence>
<comment type="caution">
    <text evidence="14">Was originally thought to be a dihydrodipicolinate reductase (DHDPR), catalyzing the conversion of dihydrodipicolinate to tetrahydrodipicolinate. However, it was shown in E.coli that the substrate of the enzymatic reaction is not dihydrodipicolinate (DHDP) but in fact (2S,4S)-4-hydroxy-2,3,4,5-tetrahydrodipicolinic acid (HTPA), the product released by the DapA-catalyzed reaction.</text>
</comment>
<evidence type="ECO:0000256" key="3">
    <source>
        <dbReference type="ARBA" id="ARBA00022490"/>
    </source>
</evidence>
<comment type="subunit">
    <text evidence="14">Homotetramer.</text>
</comment>
<dbReference type="CDD" id="cd02274">
    <property type="entry name" value="DHDPR_N"/>
    <property type="match status" value="1"/>
</dbReference>
<accession>A0A6S6TIQ1</accession>
<feature type="binding site" evidence="14">
    <location>
        <begin position="11"/>
        <end position="16"/>
    </location>
    <ligand>
        <name>NAD(+)</name>
        <dbReference type="ChEBI" id="CHEBI:57540"/>
    </ligand>
</feature>
<keyword evidence="8 14" id="KW-0520">NAD</keyword>
<dbReference type="PROSITE" id="PS01298">
    <property type="entry name" value="DAPB"/>
    <property type="match status" value="1"/>
</dbReference>
<dbReference type="PANTHER" id="PTHR20836:SF0">
    <property type="entry name" value="4-HYDROXY-TETRAHYDRODIPICOLINATE REDUCTASE 1, CHLOROPLASTIC-RELATED"/>
    <property type="match status" value="1"/>
</dbReference>
<gene>
    <name evidence="14" type="primary">dapB</name>
    <name evidence="17" type="ORF">HELGO_WM14144</name>
</gene>
<keyword evidence="7 14" id="KW-0560">Oxidoreductase</keyword>
<dbReference type="PANTHER" id="PTHR20836">
    <property type="entry name" value="DIHYDRODIPICOLINATE REDUCTASE"/>
    <property type="match status" value="1"/>
</dbReference>
<comment type="similarity">
    <text evidence="2 14">Belongs to the DapB family.</text>
</comment>
<organism evidence="17">
    <name type="scientific">uncultured Thiotrichaceae bacterium</name>
    <dbReference type="NCBI Taxonomy" id="298394"/>
    <lineage>
        <taxon>Bacteria</taxon>
        <taxon>Pseudomonadati</taxon>
        <taxon>Pseudomonadota</taxon>
        <taxon>Gammaproteobacteria</taxon>
        <taxon>Thiotrichales</taxon>
        <taxon>Thiotrichaceae</taxon>
        <taxon>environmental samples</taxon>
    </lineage>
</organism>
<evidence type="ECO:0000256" key="12">
    <source>
        <dbReference type="ARBA" id="ARBA00049080"/>
    </source>
</evidence>
<evidence type="ECO:0000256" key="1">
    <source>
        <dbReference type="ARBA" id="ARBA00004496"/>
    </source>
</evidence>
<dbReference type="GO" id="GO:0050661">
    <property type="term" value="F:NADP binding"/>
    <property type="evidence" value="ECO:0007669"/>
    <property type="project" value="UniProtKB-UniRule"/>
</dbReference>
<dbReference type="GO" id="GO:0051287">
    <property type="term" value="F:NAD binding"/>
    <property type="evidence" value="ECO:0007669"/>
    <property type="project" value="UniProtKB-UniRule"/>
</dbReference>
<dbReference type="GO" id="GO:0009089">
    <property type="term" value="P:lysine biosynthetic process via diaminopimelate"/>
    <property type="evidence" value="ECO:0007669"/>
    <property type="project" value="UniProtKB-UniRule"/>
</dbReference>